<sequence length="207" mass="23857">MRSCFTVERVVWTSNESFADASFIKPDDYESSADDGFAERLMWLWGRRLLIIPCKSGGDHSSDWNRLDWPSVWSAWLPECILGVMMLLCVMGSCFANQVILTLSLPVFFKKTCQLLPAFLIIFTKISEKKEQILCFETTIKKLYSSFMHSFLSTLELMYRCSLIPYAIRSALRTEHVRSLRNGISLKMAKYPVKSTSQSTYGRLERT</sequence>
<accession>A0A3N0XWL9</accession>
<organism evidence="1 2">
    <name type="scientific">Anabarilius grahami</name>
    <name type="common">Kanglang fish</name>
    <name type="synonym">Barilius grahami</name>
    <dbReference type="NCBI Taxonomy" id="495550"/>
    <lineage>
        <taxon>Eukaryota</taxon>
        <taxon>Metazoa</taxon>
        <taxon>Chordata</taxon>
        <taxon>Craniata</taxon>
        <taxon>Vertebrata</taxon>
        <taxon>Euteleostomi</taxon>
        <taxon>Actinopterygii</taxon>
        <taxon>Neopterygii</taxon>
        <taxon>Teleostei</taxon>
        <taxon>Ostariophysi</taxon>
        <taxon>Cypriniformes</taxon>
        <taxon>Xenocyprididae</taxon>
        <taxon>Xenocypridinae</taxon>
        <taxon>Xenocypridinae incertae sedis</taxon>
        <taxon>Anabarilius</taxon>
    </lineage>
</organism>
<dbReference type="Proteomes" id="UP000281406">
    <property type="component" value="Unassembled WGS sequence"/>
</dbReference>
<dbReference type="AlphaFoldDB" id="A0A3N0XWL9"/>
<evidence type="ECO:0000313" key="2">
    <source>
        <dbReference type="Proteomes" id="UP000281406"/>
    </source>
</evidence>
<dbReference type="EMBL" id="RJVU01059915">
    <property type="protein sequence ID" value="ROJ62521.1"/>
    <property type="molecule type" value="Genomic_DNA"/>
</dbReference>
<keyword evidence="2" id="KW-1185">Reference proteome</keyword>
<proteinExistence type="predicted"/>
<evidence type="ECO:0000313" key="1">
    <source>
        <dbReference type="EMBL" id="ROJ62521.1"/>
    </source>
</evidence>
<protein>
    <submittedName>
        <fullName evidence="1">Uncharacterized protein</fullName>
    </submittedName>
</protein>
<comment type="caution">
    <text evidence="1">The sequence shown here is derived from an EMBL/GenBank/DDBJ whole genome shotgun (WGS) entry which is preliminary data.</text>
</comment>
<name>A0A3N0XWL9_ANAGA</name>
<gene>
    <name evidence="1" type="ORF">DPX16_21507</name>
</gene>
<reference evidence="1 2" key="1">
    <citation type="submission" date="2018-10" db="EMBL/GenBank/DDBJ databases">
        <title>Genome assembly for a Yunnan-Guizhou Plateau 3E fish, Anabarilius grahami (Regan), and its evolutionary and genetic applications.</title>
        <authorList>
            <person name="Jiang W."/>
        </authorList>
    </citation>
    <scope>NUCLEOTIDE SEQUENCE [LARGE SCALE GENOMIC DNA]</scope>
    <source>
        <strain evidence="1">AG-KIZ</strain>
        <tissue evidence="1">Muscle</tissue>
    </source>
</reference>